<reference evidence="1" key="1">
    <citation type="submission" date="2020-08" db="EMBL/GenBank/DDBJ databases">
        <title>Multicomponent nature underlies the extraordinary mechanical properties of spider dragline silk.</title>
        <authorList>
            <person name="Kono N."/>
            <person name="Nakamura H."/>
            <person name="Mori M."/>
            <person name="Yoshida Y."/>
            <person name="Ohtoshi R."/>
            <person name="Malay A.D."/>
            <person name="Moran D.A.P."/>
            <person name="Tomita M."/>
            <person name="Numata K."/>
            <person name="Arakawa K."/>
        </authorList>
    </citation>
    <scope>NUCLEOTIDE SEQUENCE</scope>
</reference>
<organism evidence="1 2">
    <name type="scientific">Nephila pilipes</name>
    <name type="common">Giant wood spider</name>
    <name type="synonym">Nephila maculata</name>
    <dbReference type="NCBI Taxonomy" id="299642"/>
    <lineage>
        <taxon>Eukaryota</taxon>
        <taxon>Metazoa</taxon>
        <taxon>Ecdysozoa</taxon>
        <taxon>Arthropoda</taxon>
        <taxon>Chelicerata</taxon>
        <taxon>Arachnida</taxon>
        <taxon>Araneae</taxon>
        <taxon>Araneomorphae</taxon>
        <taxon>Entelegynae</taxon>
        <taxon>Araneoidea</taxon>
        <taxon>Nephilidae</taxon>
        <taxon>Nephila</taxon>
    </lineage>
</organism>
<dbReference type="Proteomes" id="UP000887013">
    <property type="component" value="Unassembled WGS sequence"/>
</dbReference>
<proteinExistence type="predicted"/>
<feature type="non-terminal residue" evidence="1">
    <location>
        <position position="1"/>
    </location>
</feature>
<sequence>HSLMYQQYICDGDSKTILSIVEKLHYGDNVTIEKNRVLWACLKVIGQPLEEMESLVEEKEAV</sequence>
<keyword evidence="2" id="KW-1185">Reference proteome</keyword>
<name>A0A8X6MLP7_NEPPI</name>
<dbReference type="EMBL" id="BMAW01094962">
    <property type="protein sequence ID" value="GFS68128.1"/>
    <property type="molecule type" value="Genomic_DNA"/>
</dbReference>
<accession>A0A8X6MLP7</accession>
<protein>
    <submittedName>
        <fullName evidence="1">Uncharacterized protein</fullName>
    </submittedName>
</protein>
<dbReference type="AlphaFoldDB" id="A0A8X6MLP7"/>
<comment type="caution">
    <text evidence="1">The sequence shown here is derived from an EMBL/GenBank/DDBJ whole genome shotgun (WGS) entry which is preliminary data.</text>
</comment>
<gene>
    <name evidence="1" type="ORF">NPIL_161151</name>
</gene>
<evidence type="ECO:0000313" key="2">
    <source>
        <dbReference type="Proteomes" id="UP000887013"/>
    </source>
</evidence>
<evidence type="ECO:0000313" key="1">
    <source>
        <dbReference type="EMBL" id="GFS68128.1"/>
    </source>
</evidence>